<feature type="compositionally biased region" description="Low complexity" evidence="6">
    <location>
        <begin position="390"/>
        <end position="401"/>
    </location>
</feature>
<evidence type="ECO:0000256" key="2">
    <source>
        <dbReference type="ARBA" id="ARBA00022454"/>
    </source>
</evidence>
<dbReference type="PANTHER" id="PTHR46223:SF3">
    <property type="entry name" value="HISTONE-LYSINE N-METHYLTRANSFERASE SET-23"/>
    <property type="match status" value="1"/>
</dbReference>
<dbReference type="GO" id="GO:0005694">
    <property type="term" value="C:chromosome"/>
    <property type="evidence" value="ECO:0007669"/>
    <property type="project" value="UniProtKB-SubCell"/>
</dbReference>
<feature type="region of interest" description="Disordered" evidence="6">
    <location>
        <begin position="1"/>
        <end position="37"/>
    </location>
</feature>
<keyword evidence="2" id="KW-0158">Chromosome</keyword>
<feature type="compositionally biased region" description="Polar residues" evidence="6">
    <location>
        <begin position="282"/>
        <end position="299"/>
    </location>
</feature>
<dbReference type="InterPro" id="IPR046341">
    <property type="entry name" value="SET_dom_sf"/>
</dbReference>
<dbReference type="GO" id="GO:0032259">
    <property type="term" value="P:methylation"/>
    <property type="evidence" value="ECO:0007669"/>
    <property type="project" value="UniProtKB-KW"/>
</dbReference>
<organism evidence="8 9">
    <name type="scientific">Pholiota conissans</name>
    <dbReference type="NCBI Taxonomy" id="109636"/>
    <lineage>
        <taxon>Eukaryota</taxon>
        <taxon>Fungi</taxon>
        <taxon>Dikarya</taxon>
        <taxon>Basidiomycota</taxon>
        <taxon>Agaricomycotina</taxon>
        <taxon>Agaricomycetes</taxon>
        <taxon>Agaricomycetidae</taxon>
        <taxon>Agaricales</taxon>
        <taxon>Agaricineae</taxon>
        <taxon>Strophariaceae</taxon>
        <taxon>Pholiota</taxon>
    </lineage>
</organism>
<keyword evidence="4" id="KW-0808">Transferase</keyword>
<dbReference type="InterPro" id="IPR050973">
    <property type="entry name" value="H3K9_Histone-Lys_N-MTase"/>
</dbReference>
<dbReference type="GO" id="GO:0042054">
    <property type="term" value="F:histone methyltransferase activity"/>
    <property type="evidence" value="ECO:0007669"/>
    <property type="project" value="InterPro"/>
</dbReference>
<feature type="domain" description="Pre-SET" evidence="7">
    <location>
        <begin position="420"/>
        <end position="524"/>
    </location>
</feature>
<name>A0A9P5Z3C7_9AGAR</name>
<dbReference type="OrthoDB" id="308383at2759"/>
<evidence type="ECO:0000256" key="6">
    <source>
        <dbReference type="SAM" id="MobiDB-lite"/>
    </source>
</evidence>
<evidence type="ECO:0000313" key="9">
    <source>
        <dbReference type="Proteomes" id="UP000807469"/>
    </source>
</evidence>
<protein>
    <submittedName>
        <fullName evidence="8">SET domain-containing protein</fullName>
    </submittedName>
</protein>
<dbReference type="PANTHER" id="PTHR46223">
    <property type="entry name" value="HISTONE-LYSINE N-METHYLTRANSFERASE SUV39H"/>
    <property type="match status" value="1"/>
</dbReference>
<dbReference type="SMART" id="SM00468">
    <property type="entry name" value="PreSET"/>
    <property type="match status" value="1"/>
</dbReference>
<sequence>MPRHDADDINESERARWEPSPTPSDEPWDDEGADADGNWRYEIIGEEVDWQGNIKHEVRWDDWQRSDGTKTTWESPNHSSIDSKPWTRQQLRRRRLLAAESLAIEIPSTVDIHNDATFLRSQAYDEKLERAQKEEQPNRILEMARLMAKHQAHIHQPSQGASIPDSPLRSSQRQSVRQKTMNSVDSSSTPTARSSSKTSVQSTASSNTPQSRAAASGSSSKSRAQPPGRVNAPPSELASAIVVSTTKPTKTQGAHIPKSVVTSSSSAKQTVPKKQIKDSVKQAPSTPSASFGILTSPSSHEPVRLPETPVSRVFSSHTALATSSKPSFQPSPSERSHLHQQPPSTPIDKGKGRARDDDLSCASMNYPSLPRKRVKRMAVTSDTDTLEIIRSPSSMSTPSRSLNPAEETPEAQRKKLSREWTRAAREQGGAPITFFSDVDKGEAIPKLSHSFRYLECSYVFDEGIEEPDSGFLTACNCNVCGPKPATCSCQVDSERLKFAYTASGLFAFDRSETAEVVECNKLCKCSVDDCINRVSQRPRDVPIQVFKTRALEWGVRALVPLKRGKVLGIYTGRLIRRESARQLPLKESIYCFDLDGDEIVPVENLSQDLSQSTQGAQNKYSVDSLLEGNWTRFIKSKILSFPT</sequence>
<evidence type="ECO:0000313" key="8">
    <source>
        <dbReference type="EMBL" id="KAF9480717.1"/>
    </source>
</evidence>
<feature type="compositionally biased region" description="Polar residues" evidence="6">
    <location>
        <begin position="313"/>
        <end position="333"/>
    </location>
</feature>
<dbReference type="GO" id="GO:0005634">
    <property type="term" value="C:nucleus"/>
    <property type="evidence" value="ECO:0007669"/>
    <property type="project" value="InterPro"/>
</dbReference>
<dbReference type="AlphaFoldDB" id="A0A9P5Z3C7"/>
<comment type="subcellular location">
    <subcellularLocation>
        <location evidence="1">Chromosome</location>
    </subcellularLocation>
</comment>
<evidence type="ECO:0000256" key="3">
    <source>
        <dbReference type="ARBA" id="ARBA00022603"/>
    </source>
</evidence>
<dbReference type="SUPFAM" id="SSF82199">
    <property type="entry name" value="SET domain"/>
    <property type="match status" value="1"/>
</dbReference>
<gene>
    <name evidence="8" type="ORF">BDN70DRAFT_931522</name>
</gene>
<dbReference type="Gene3D" id="2.170.270.10">
    <property type="entry name" value="SET domain"/>
    <property type="match status" value="1"/>
</dbReference>
<dbReference type="Proteomes" id="UP000807469">
    <property type="component" value="Unassembled WGS sequence"/>
</dbReference>
<evidence type="ECO:0000256" key="5">
    <source>
        <dbReference type="ARBA" id="ARBA00022691"/>
    </source>
</evidence>
<comment type="caution">
    <text evidence="8">The sequence shown here is derived from an EMBL/GenBank/DDBJ whole genome shotgun (WGS) entry which is preliminary data.</text>
</comment>
<evidence type="ECO:0000256" key="4">
    <source>
        <dbReference type="ARBA" id="ARBA00022679"/>
    </source>
</evidence>
<feature type="compositionally biased region" description="Low complexity" evidence="6">
    <location>
        <begin position="183"/>
        <end position="224"/>
    </location>
</feature>
<feature type="compositionally biased region" description="Polar residues" evidence="6">
    <location>
        <begin position="260"/>
        <end position="269"/>
    </location>
</feature>
<keyword evidence="5" id="KW-0949">S-adenosyl-L-methionine</keyword>
<proteinExistence type="predicted"/>
<dbReference type="InterPro" id="IPR007728">
    <property type="entry name" value="Pre-SET_dom"/>
</dbReference>
<feature type="region of interest" description="Disordered" evidence="6">
    <location>
        <begin position="66"/>
        <end position="88"/>
    </location>
</feature>
<feature type="compositionally biased region" description="Polar residues" evidence="6">
    <location>
        <begin position="242"/>
        <end position="252"/>
    </location>
</feature>
<keyword evidence="9" id="KW-1185">Reference proteome</keyword>
<dbReference type="EMBL" id="MU155190">
    <property type="protein sequence ID" value="KAF9480717.1"/>
    <property type="molecule type" value="Genomic_DNA"/>
</dbReference>
<evidence type="ECO:0000259" key="7">
    <source>
        <dbReference type="SMART" id="SM00468"/>
    </source>
</evidence>
<feature type="region of interest" description="Disordered" evidence="6">
    <location>
        <begin position="148"/>
        <end position="416"/>
    </location>
</feature>
<accession>A0A9P5Z3C7</accession>
<dbReference type="GO" id="GO:0008270">
    <property type="term" value="F:zinc ion binding"/>
    <property type="evidence" value="ECO:0007669"/>
    <property type="project" value="InterPro"/>
</dbReference>
<feature type="compositionally biased region" description="Basic and acidic residues" evidence="6">
    <location>
        <begin position="1"/>
        <end position="17"/>
    </location>
</feature>
<evidence type="ECO:0000256" key="1">
    <source>
        <dbReference type="ARBA" id="ARBA00004286"/>
    </source>
</evidence>
<reference evidence="8" key="1">
    <citation type="submission" date="2020-11" db="EMBL/GenBank/DDBJ databases">
        <authorList>
            <consortium name="DOE Joint Genome Institute"/>
            <person name="Ahrendt S."/>
            <person name="Riley R."/>
            <person name="Andreopoulos W."/>
            <person name="Labutti K."/>
            <person name="Pangilinan J."/>
            <person name="Ruiz-Duenas F.J."/>
            <person name="Barrasa J.M."/>
            <person name="Sanchez-Garcia M."/>
            <person name="Camarero S."/>
            <person name="Miyauchi S."/>
            <person name="Serrano A."/>
            <person name="Linde D."/>
            <person name="Babiker R."/>
            <person name="Drula E."/>
            <person name="Ayuso-Fernandez I."/>
            <person name="Pacheco R."/>
            <person name="Padilla G."/>
            <person name="Ferreira P."/>
            <person name="Barriuso J."/>
            <person name="Kellner H."/>
            <person name="Castanera R."/>
            <person name="Alfaro M."/>
            <person name="Ramirez L."/>
            <person name="Pisabarro A.G."/>
            <person name="Kuo A."/>
            <person name="Tritt A."/>
            <person name="Lipzen A."/>
            <person name="He G."/>
            <person name="Yan M."/>
            <person name="Ng V."/>
            <person name="Cullen D."/>
            <person name="Martin F."/>
            <person name="Rosso M.-N."/>
            <person name="Henrissat B."/>
            <person name="Hibbett D."/>
            <person name="Martinez A.T."/>
            <person name="Grigoriev I.V."/>
        </authorList>
    </citation>
    <scope>NUCLEOTIDE SEQUENCE</scope>
    <source>
        <strain evidence="8">CIRM-BRFM 674</strain>
    </source>
</reference>
<keyword evidence="3" id="KW-0489">Methyltransferase</keyword>
<dbReference type="Pfam" id="PF05033">
    <property type="entry name" value="Pre-SET"/>
    <property type="match status" value="1"/>
</dbReference>
<feature type="compositionally biased region" description="Polar residues" evidence="6">
    <location>
        <begin position="168"/>
        <end position="182"/>
    </location>
</feature>
<feature type="compositionally biased region" description="Polar residues" evidence="6">
    <location>
        <begin position="69"/>
        <end position="82"/>
    </location>
</feature>
<feature type="compositionally biased region" description="Basic and acidic residues" evidence="6">
    <location>
        <begin position="348"/>
        <end position="358"/>
    </location>
</feature>